<dbReference type="SMART" id="SM00028">
    <property type="entry name" value="TPR"/>
    <property type="match status" value="3"/>
</dbReference>
<dbReference type="KEGG" id="alus:STSP2_00330"/>
<dbReference type="Gene3D" id="1.25.40.10">
    <property type="entry name" value="Tetratricopeptide repeat domain"/>
    <property type="match status" value="2"/>
</dbReference>
<proteinExistence type="predicted"/>
<sequence>MRVFIGRSFQDTDDPLIRKIADFIESHGVECIDAKAAKSTKVEEKVVELISSCDVFVGVFTRYQPTCEATNPIKFFCKPYHTEAQYLTSSWVIQESGSAIGKGKALILLKEAGVCELPKLQGNLEYIEFDRTNLEEAFLKIAQMISDMQNEHKDELAESSSEKPDMDKGVTPGDPNSEEVAGKDEKGDRVTALKKVYALIFEDKYSQAQATFCNEAKPLLAEEDRLPSWAVTLRLCHERGDVSAFEKLEALVHENDNNPRIIKQLAIRYKQIGEWKQAQKYFALASKLYDLTNRTDHEGYINTQIELAWSFAKDGRHDEAFVLLNNLIAHEGLEDAEFAAFKTIAGINKELKKYDEFFIYAEAALEKKPFETDLRFELAYTYANHNRKKLSFYHYKKLIDIAPKNAVALNNLGVQYDSLEMLSKSVSSFNEAAQYDNTLAMANLADKYIAKGFIKDARAIIDKANNLDDPGAKVHHLVGQAQGKLNQIIENEAEKEKRILLEAEEQQKFTFRYLDACNNGQTISPSEIEGIWSTPLGKGQLEFSEKDHSFRITVITKKPSYLLSTQEEPDFKTLIIEGSFKGYAGTYKACSQGSMLLADGSNESGWLIFNNSSIEYMQVAGSNGIELGSWKMQSQEVSNN</sequence>
<feature type="region of interest" description="Disordered" evidence="1">
    <location>
        <begin position="150"/>
        <end position="186"/>
    </location>
</feature>
<dbReference type="OrthoDB" id="252257at2"/>
<evidence type="ECO:0000256" key="1">
    <source>
        <dbReference type="SAM" id="MobiDB-lite"/>
    </source>
</evidence>
<dbReference type="EMBL" id="CP019791">
    <property type="protein sequence ID" value="AQT67187.1"/>
    <property type="molecule type" value="Genomic_DNA"/>
</dbReference>
<gene>
    <name evidence="2" type="ORF">STSP2_00330</name>
</gene>
<protein>
    <submittedName>
        <fullName evidence="2">Putative PEP-CTERM system TPR-repeat lipoprotein</fullName>
    </submittedName>
</protein>
<keyword evidence="3" id="KW-1185">Reference proteome</keyword>
<dbReference type="InterPro" id="IPR011990">
    <property type="entry name" value="TPR-like_helical_dom_sf"/>
</dbReference>
<keyword evidence="2" id="KW-0449">Lipoprotein</keyword>
<name>A0A1U9NHD7_9BACT</name>
<dbReference type="SUPFAM" id="SSF81901">
    <property type="entry name" value="HCP-like"/>
    <property type="match status" value="1"/>
</dbReference>
<dbReference type="AlphaFoldDB" id="A0A1U9NHD7"/>
<evidence type="ECO:0000313" key="2">
    <source>
        <dbReference type="EMBL" id="AQT67187.1"/>
    </source>
</evidence>
<dbReference type="Proteomes" id="UP000189674">
    <property type="component" value="Chromosome"/>
</dbReference>
<feature type="compositionally biased region" description="Basic and acidic residues" evidence="1">
    <location>
        <begin position="150"/>
        <end position="168"/>
    </location>
</feature>
<accession>A0A1U9NHD7</accession>
<dbReference type="STRING" id="1936003.STSP2_00330"/>
<dbReference type="InterPro" id="IPR019734">
    <property type="entry name" value="TPR_rpt"/>
</dbReference>
<dbReference type="RefSeq" id="WP_146659221.1">
    <property type="nucleotide sequence ID" value="NZ_CP019791.1"/>
</dbReference>
<organism evidence="2 3">
    <name type="scientific">Anaerohalosphaera lusitana</name>
    <dbReference type="NCBI Taxonomy" id="1936003"/>
    <lineage>
        <taxon>Bacteria</taxon>
        <taxon>Pseudomonadati</taxon>
        <taxon>Planctomycetota</taxon>
        <taxon>Phycisphaerae</taxon>
        <taxon>Sedimentisphaerales</taxon>
        <taxon>Anaerohalosphaeraceae</taxon>
        <taxon>Anaerohalosphaera</taxon>
    </lineage>
</organism>
<reference evidence="3" key="1">
    <citation type="submission" date="2017-02" db="EMBL/GenBank/DDBJ databases">
        <title>Comparative genomics and description of representatives of a novel lineage of planctomycetes thriving in anoxic sediments.</title>
        <authorList>
            <person name="Spring S."/>
            <person name="Bunk B."/>
            <person name="Sproer C."/>
        </authorList>
    </citation>
    <scope>NUCLEOTIDE SEQUENCE [LARGE SCALE GENOMIC DNA]</scope>
    <source>
        <strain evidence="3">ST-NAGAB-D1</strain>
    </source>
</reference>
<evidence type="ECO:0000313" key="3">
    <source>
        <dbReference type="Proteomes" id="UP000189674"/>
    </source>
</evidence>